<name>A0A6A1W6B0_9ROSI</name>
<reference evidence="2 3" key="1">
    <citation type="journal article" date="2019" name="Plant Biotechnol. J.">
        <title>The red bayberry genome and genetic basis of sex determination.</title>
        <authorList>
            <person name="Jia H.M."/>
            <person name="Jia H.J."/>
            <person name="Cai Q.L."/>
            <person name="Wang Y."/>
            <person name="Zhao H.B."/>
            <person name="Yang W.F."/>
            <person name="Wang G.Y."/>
            <person name="Li Y.H."/>
            <person name="Zhan D.L."/>
            <person name="Shen Y.T."/>
            <person name="Niu Q.F."/>
            <person name="Chang L."/>
            <person name="Qiu J."/>
            <person name="Zhao L."/>
            <person name="Xie H.B."/>
            <person name="Fu W.Y."/>
            <person name="Jin J."/>
            <person name="Li X.W."/>
            <person name="Jiao Y."/>
            <person name="Zhou C.C."/>
            <person name="Tu T."/>
            <person name="Chai C.Y."/>
            <person name="Gao J.L."/>
            <person name="Fan L.J."/>
            <person name="van de Weg E."/>
            <person name="Wang J.Y."/>
            <person name="Gao Z.S."/>
        </authorList>
    </citation>
    <scope>NUCLEOTIDE SEQUENCE [LARGE SCALE GENOMIC DNA]</scope>
    <source>
        <tissue evidence="2">Leaves</tissue>
    </source>
</reference>
<gene>
    <name evidence="2" type="ORF">CJ030_MR3G026180</name>
</gene>
<proteinExistence type="predicted"/>
<sequence>MLVTSRWSPLRVVVLRRRRWLLWVATLDHLLLVGLAGGQSLAVALCQGGLGAGHRLAMACLQLAGGLPSMGIAGLSWFVKGAGAPRLRARALMPWHGCGASAARAMGVSCASAARAVGMSGAPMGVTGAASRNLSSQSWPCRPCLHLGSFQACRMRSGPWICFLVLLVVFGACSLAAGKGSGFVALRIFNYTYCRRF</sequence>
<evidence type="ECO:0000313" key="2">
    <source>
        <dbReference type="EMBL" id="KAB1218300.1"/>
    </source>
</evidence>
<dbReference type="AlphaFoldDB" id="A0A6A1W6B0"/>
<organism evidence="2 3">
    <name type="scientific">Morella rubra</name>
    <name type="common">Chinese bayberry</name>
    <dbReference type="NCBI Taxonomy" id="262757"/>
    <lineage>
        <taxon>Eukaryota</taxon>
        <taxon>Viridiplantae</taxon>
        <taxon>Streptophyta</taxon>
        <taxon>Embryophyta</taxon>
        <taxon>Tracheophyta</taxon>
        <taxon>Spermatophyta</taxon>
        <taxon>Magnoliopsida</taxon>
        <taxon>eudicotyledons</taxon>
        <taxon>Gunneridae</taxon>
        <taxon>Pentapetalae</taxon>
        <taxon>rosids</taxon>
        <taxon>fabids</taxon>
        <taxon>Fagales</taxon>
        <taxon>Myricaceae</taxon>
        <taxon>Morella</taxon>
    </lineage>
</organism>
<feature type="transmembrane region" description="Helical" evidence="1">
    <location>
        <begin position="20"/>
        <end position="44"/>
    </location>
</feature>
<keyword evidence="1" id="KW-0812">Transmembrane</keyword>
<evidence type="ECO:0000313" key="3">
    <source>
        <dbReference type="Proteomes" id="UP000516437"/>
    </source>
</evidence>
<dbReference type="EMBL" id="RXIC02000021">
    <property type="protein sequence ID" value="KAB1218300.1"/>
    <property type="molecule type" value="Genomic_DNA"/>
</dbReference>
<evidence type="ECO:0000256" key="1">
    <source>
        <dbReference type="SAM" id="Phobius"/>
    </source>
</evidence>
<protein>
    <submittedName>
        <fullName evidence="2">Uncharacterized protein</fullName>
    </submittedName>
</protein>
<feature type="transmembrane region" description="Helical" evidence="1">
    <location>
        <begin position="160"/>
        <end position="177"/>
    </location>
</feature>
<keyword evidence="1" id="KW-1133">Transmembrane helix</keyword>
<keyword evidence="1" id="KW-0472">Membrane</keyword>
<accession>A0A6A1W6B0</accession>
<keyword evidence="3" id="KW-1185">Reference proteome</keyword>
<feature type="transmembrane region" description="Helical" evidence="1">
    <location>
        <begin position="56"/>
        <end position="79"/>
    </location>
</feature>
<dbReference type="Proteomes" id="UP000516437">
    <property type="component" value="Chromosome 3"/>
</dbReference>
<comment type="caution">
    <text evidence="2">The sequence shown here is derived from an EMBL/GenBank/DDBJ whole genome shotgun (WGS) entry which is preliminary data.</text>
</comment>